<proteinExistence type="predicted"/>
<dbReference type="AlphaFoldDB" id="A0A075G8D5"/>
<accession>A0A075G8D5</accession>
<dbReference type="InterPro" id="IPR036188">
    <property type="entry name" value="FAD/NAD-bd_sf"/>
</dbReference>
<name>A0A075G8D5_9EURY</name>
<protein>
    <submittedName>
        <fullName evidence="1">Uncharacterized protein</fullName>
    </submittedName>
</protein>
<dbReference type="EMBL" id="KF900568">
    <property type="protein sequence ID" value="AIE99624.1"/>
    <property type="molecule type" value="Genomic_DNA"/>
</dbReference>
<dbReference type="Pfam" id="PF13450">
    <property type="entry name" value="NAD_binding_8"/>
    <property type="match status" value="1"/>
</dbReference>
<dbReference type="Gene3D" id="3.50.50.60">
    <property type="entry name" value="FAD/NAD(P)-binding domain"/>
    <property type="match status" value="1"/>
</dbReference>
<evidence type="ECO:0000313" key="1">
    <source>
        <dbReference type="EMBL" id="AIE99624.1"/>
    </source>
</evidence>
<dbReference type="SUPFAM" id="SSF51905">
    <property type="entry name" value="FAD/NAD(P)-binding domain"/>
    <property type="match status" value="1"/>
</dbReference>
<organism evidence="1">
    <name type="scientific">uncultured marine group II/III euryarchaeote KM3_115_A12</name>
    <dbReference type="NCBI Taxonomy" id="1457854"/>
    <lineage>
        <taxon>Archaea</taxon>
        <taxon>Methanobacteriati</taxon>
        <taxon>Methanobacteriota</taxon>
        <taxon>environmental samples</taxon>
    </lineage>
</organism>
<sequence length="233" mass="26307">MHIQIIGAGLSGLVCAHYILDKQENTQISIYELRAEIGYPQHKPGIINEFERYQNNLKKWGFTELTQCFTVDGRGGLHRPQLEKDLSIKLTQRGANIYLKTRIEGISNNQQGHPSLQSKGAGPNIANMEVNTIIDTTGIQSPLASFDQRIHILQQTTFPWIGGISISNDVPNIAKWSSKRLDGTFEHWFSNEKIDLEYNWLSIMEGEFSEEDAFIDSSIQRGMALASLALERM</sequence>
<reference evidence="1" key="1">
    <citation type="journal article" date="2014" name="Genome Biol. Evol.">
        <title>Pangenome evidence for extensive interdomain horizontal transfer affecting lineage core and shell genes in uncultured planktonic thaumarchaeota and euryarchaeota.</title>
        <authorList>
            <person name="Deschamps P."/>
            <person name="Zivanovic Y."/>
            <person name="Moreira D."/>
            <person name="Rodriguez-Valera F."/>
            <person name="Lopez-Garcia P."/>
        </authorList>
    </citation>
    <scope>NUCLEOTIDE SEQUENCE</scope>
</reference>